<keyword evidence="6" id="KW-1185">Reference proteome</keyword>
<dbReference type="EMBL" id="JAMQGP010000002">
    <property type="protein sequence ID" value="MCM2678901.1"/>
    <property type="molecule type" value="Genomic_DNA"/>
</dbReference>
<dbReference type="AlphaFoldDB" id="A0AA41W4X1"/>
<dbReference type="GO" id="GO:1903457">
    <property type="term" value="P:lactate catabolic process"/>
    <property type="evidence" value="ECO:0007669"/>
    <property type="project" value="TreeGrafter"/>
</dbReference>
<dbReference type="GO" id="GO:0008720">
    <property type="term" value="F:D-lactate dehydrogenase (NAD+) activity"/>
    <property type="evidence" value="ECO:0007669"/>
    <property type="project" value="TreeGrafter"/>
</dbReference>
<dbReference type="Gene3D" id="3.40.462.10">
    <property type="entry name" value="FAD-linked oxidases, C-terminal domain"/>
    <property type="match status" value="1"/>
</dbReference>
<dbReference type="Gene3D" id="3.30.43.10">
    <property type="entry name" value="Uridine Diphospho-n-acetylenolpyruvylglucosamine Reductase, domain 2"/>
    <property type="match status" value="1"/>
</dbReference>
<dbReference type="Proteomes" id="UP001165393">
    <property type="component" value="Unassembled WGS sequence"/>
</dbReference>
<dbReference type="GO" id="GO:0071949">
    <property type="term" value="F:FAD binding"/>
    <property type="evidence" value="ECO:0007669"/>
    <property type="project" value="InterPro"/>
</dbReference>
<dbReference type="InterPro" id="IPR006094">
    <property type="entry name" value="Oxid_FAD_bind_N"/>
</dbReference>
<dbReference type="GO" id="GO:0004458">
    <property type="term" value="F:D-lactate dehydrogenase (cytochrome) activity"/>
    <property type="evidence" value="ECO:0007669"/>
    <property type="project" value="TreeGrafter"/>
</dbReference>
<gene>
    <name evidence="5" type="ORF">NAF29_04325</name>
</gene>
<dbReference type="InterPro" id="IPR016166">
    <property type="entry name" value="FAD-bd_PCMH"/>
</dbReference>
<evidence type="ECO:0000259" key="4">
    <source>
        <dbReference type="PROSITE" id="PS51387"/>
    </source>
</evidence>
<dbReference type="SUPFAM" id="SSF55103">
    <property type="entry name" value="FAD-linked oxidases, C-terminal domain"/>
    <property type="match status" value="1"/>
</dbReference>
<dbReference type="PANTHER" id="PTHR11748">
    <property type="entry name" value="D-LACTATE DEHYDROGENASE"/>
    <property type="match status" value="1"/>
</dbReference>
<dbReference type="InterPro" id="IPR036318">
    <property type="entry name" value="FAD-bd_PCMH-like_sf"/>
</dbReference>
<dbReference type="SUPFAM" id="SSF56176">
    <property type="entry name" value="FAD-binding/transporter-associated domain-like"/>
    <property type="match status" value="1"/>
</dbReference>
<dbReference type="Pfam" id="PF01565">
    <property type="entry name" value="FAD_binding_4"/>
    <property type="match status" value="1"/>
</dbReference>
<protein>
    <submittedName>
        <fullName evidence="5">FAD-binding oxidoreductase</fullName>
    </submittedName>
</protein>
<accession>A0AA41W4X1</accession>
<organism evidence="5 6">
    <name type="scientific">Echinimonas agarilytica</name>
    <dbReference type="NCBI Taxonomy" id="1215918"/>
    <lineage>
        <taxon>Bacteria</taxon>
        <taxon>Pseudomonadati</taxon>
        <taxon>Pseudomonadota</taxon>
        <taxon>Gammaproteobacteria</taxon>
        <taxon>Alteromonadales</taxon>
        <taxon>Echinimonadaceae</taxon>
        <taxon>Echinimonas</taxon>
    </lineage>
</organism>
<dbReference type="RefSeq" id="WP_251260276.1">
    <property type="nucleotide sequence ID" value="NZ_JAMQGP010000002.1"/>
</dbReference>
<dbReference type="InterPro" id="IPR016170">
    <property type="entry name" value="Cytok_DH_C_sf"/>
</dbReference>
<dbReference type="InterPro" id="IPR016169">
    <property type="entry name" value="FAD-bd_PCMH_sub2"/>
</dbReference>
<keyword evidence="3" id="KW-0274">FAD</keyword>
<evidence type="ECO:0000313" key="5">
    <source>
        <dbReference type="EMBL" id="MCM2678901.1"/>
    </source>
</evidence>
<dbReference type="PROSITE" id="PS51387">
    <property type="entry name" value="FAD_PCMH"/>
    <property type="match status" value="1"/>
</dbReference>
<evidence type="ECO:0000256" key="1">
    <source>
        <dbReference type="ARBA" id="ARBA00008000"/>
    </source>
</evidence>
<comment type="similarity">
    <text evidence="1">Belongs to the FAD-binding oxidoreductase/transferase type 4 family.</text>
</comment>
<keyword evidence="2" id="KW-0285">Flavoprotein</keyword>
<evidence type="ECO:0000256" key="3">
    <source>
        <dbReference type="ARBA" id="ARBA00022827"/>
    </source>
</evidence>
<proteinExistence type="inferred from homology"/>
<dbReference type="PANTHER" id="PTHR11748:SF111">
    <property type="entry name" value="D-LACTATE DEHYDROGENASE, MITOCHONDRIAL-RELATED"/>
    <property type="match status" value="1"/>
</dbReference>
<evidence type="ECO:0000256" key="2">
    <source>
        <dbReference type="ARBA" id="ARBA00022630"/>
    </source>
</evidence>
<sequence length="536" mass="59784">MQHPIESKPEPLSHIQWLSQSQAQEAYGGSAIQSSRQLSGGFVVTKQTDVADILQWAVAHDAAVQPISSGRNWGYGSALPVADEKPIYILDLSKLKAVIDFDEQLGLVTLEPGVTQGELLEWLESRNFDYMVPVTGAGPNCSIVGNAIERGYGITPYADHFAAVTALTAYLSNGSLYRSSLSELDRSTHVTADKSFKWKVGPYLDGLFTQSNLGVVTQMTIRLAKRPKAFESFYVQFANDTDLEVAVELLQGIMRDYEGIVGSINLMDRRRILSMVANNPNGPEQHQVMTDEQCQALAKSYQVPAWMLVGSIYGTPAVVKAVRKDVRQRVRKYASRTIFSEGWLLKFARGLLSVLPASVMKDEREQLQALAEGVEIMLGKPNQVALPLAYWRNPKHRPDKSKELNPAKDECGLMWYAPLVPTKSKNMREFVNMIREICPLYGIEPLVTLTNLRFDLTDSTIPILFNAQDENAVKQAKLCIAELVDRGLDQGCVPYRMNIDQQTELLDPNAECWQLVQGIKKTMDPTNTISPNRYNP</sequence>
<comment type="caution">
    <text evidence="5">The sequence shown here is derived from an EMBL/GenBank/DDBJ whole genome shotgun (WGS) entry which is preliminary data.</text>
</comment>
<feature type="domain" description="FAD-binding PCMH-type" evidence="4">
    <location>
        <begin position="27"/>
        <end position="226"/>
    </location>
</feature>
<dbReference type="InterPro" id="IPR016167">
    <property type="entry name" value="FAD-bd_PCMH_sub1"/>
</dbReference>
<reference evidence="5 6" key="1">
    <citation type="journal article" date="2013" name="Antonie Van Leeuwenhoek">
        <title>Echinimonas agarilytica gen. nov., sp. nov., a new gammaproteobacterium isolated from the sea urchin Strongylocentrotus intermedius.</title>
        <authorList>
            <person name="Nedashkovskaya O.I."/>
            <person name="Stenkova A.M."/>
            <person name="Zhukova N.V."/>
            <person name="Van Trappen S."/>
            <person name="Lee J.S."/>
            <person name="Kim S.B."/>
        </authorList>
    </citation>
    <scope>NUCLEOTIDE SEQUENCE [LARGE SCALE GENOMIC DNA]</scope>
    <source>
        <strain evidence="5 6">KMM 6351</strain>
    </source>
</reference>
<dbReference type="InterPro" id="IPR016164">
    <property type="entry name" value="FAD-linked_Oxase-like_C"/>
</dbReference>
<evidence type="ECO:0000313" key="6">
    <source>
        <dbReference type="Proteomes" id="UP001165393"/>
    </source>
</evidence>
<dbReference type="Gene3D" id="3.30.465.10">
    <property type="match status" value="1"/>
</dbReference>
<name>A0AA41W4X1_9GAMM</name>